<dbReference type="GO" id="GO:0016705">
    <property type="term" value="F:oxidoreductase activity, acting on paired donors, with incorporation or reduction of molecular oxygen"/>
    <property type="evidence" value="ECO:0007669"/>
    <property type="project" value="InterPro"/>
</dbReference>
<dbReference type="VEuPathDB" id="FungiDB:ASPVEDRAFT_163104"/>
<dbReference type="PROSITE" id="PS00086">
    <property type="entry name" value="CYTOCHROME_P450"/>
    <property type="match status" value="1"/>
</dbReference>
<name>A0A1L9PCP3_ASPVE</name>
<reference evidence="9" key="1">
    <citation type="journal article" date="2017" name="Genome Biol.">
        <title>Comparative genomics reveals high biological diversity and specific adaptations in the industrially and medically important fungal genus Aspergillus.</title>
        <authorList>
            <person name="de Vries R.P."/>
            <person name="Riley R."/>
            <person name="Wiebenga A."/>
            <person name="Aguilar-Osorio G."/>
            <person name="Amillis S."/>
            <person name="Uchima C.A."/>
            <person name="Anderluh G."/>
            <person name="Asadollahi M."/>
            <person name="Askin M."/>
            <person name="Barry K."/>
            <person name="Battaglia E."/>
            <person name="Bayram O."/>
            <person name="Benocci T."/>
            <person name="Braus-Stromeyer S.A."/>
            <person name="Caldana C."/>
            <person name="Canovas D."/>
            <person name="Cerqueira G.C."/>
            <person name="Chen F."/>
            <person name="Chen W."/>
            <person name="Choi C."/>
            <person name="Clum A."/>
            <person name="Dos Santos R.A."/>
            <person name="Damasio A.R."/>
            <person name="Diallinas G."/>
            <person name="Emri T."/>
            <person name="Fekete E."/>
            <person name="Flipphi M."/>
            <person name="Freyberg S."/>
            <person name="Gallo A."/>
            <person name="Gournas C."/>
            <person name="Habgood R."/>
            <person name="Hainaut M."/>
            <person name="Harispe M.L."/>
            <person name="Henrissat B."/>
            <person name="Hilden K.S."/>
            <person name="Hope R."/>
            <person name="Hossain A."/>
            <person name="Karabika E."/>
            <person name="Karaffa L."/>
            <person name="Karanyi Z."/>
            <person name="Krasevec N."/>
            <person name="Kuo A."/>
            <person name="Kusch H."/>
            <person name="LaButti K."/>
            <person name="Lagendijk E.L."/>
            <person name="Lapidus A."/>
            <person name="Levasseur A."/>
            <person name="Lindquist E."/>
            <person name="Lipzen A."/>
            <person name="Logrieco A.F."/>
            <person name="MacCabe A."/>
            <person name="Maekelae M.R."/>
            <person name="Malavazi I."/>
            <person name="Melin P."/>
            <person name="Meyer V."/>
            <person name="Mielnichuk N."/>
            <person name="Miskei M."/>
            <person name="Molnar A.P."/>
            <person name="Mule G."/>
            <person name="Ngan C.Y."/>
            <person name="Orejas M."/>
            <person name="Orosz E."/>
            <person name="Ouedraogo J.P."/>
            <person name="Overkamp K.M."/>
            <person name="Park H.-S."/>
            <person name="Perrone G."/>
            <person name="Piumi F."/>
            <person name="Punt P.J."/>
            <person name="Ram A.F."/>
            <person name="Ramon A."/>
            <person name="Rauscher S."/>
            <person name="Record E."/>
            <person name="Riano-Pachon D.M."/>
            <person name="Robert V."/>
            <person name="Roehrig J."/>
            <person name="Ruller R."/>
            <person name="Salamov A."/>
            <person name="Salih N.S."/>
            <person name="Samson R.A."/>
            <person name="Sandor E."/>
            <person name="Sanguinetti M."/>
            <person name="Schuetze T."/>
            <person name="Sepcic K."/>
            <person name="Shelest E."/>
            <person name="Sherlock G."/>
            <person name="Sophianopoulou V."/>
            <person name="Squina F.M."/>
            <person name="Sun H."/>
            <person name="Susca A."/>
            <person name="Todd R.B."/>
            <person name="Tsang A."/>
            <person name="Unkles S.E."/>
            <person name="van de Wiele N."/>
            <person name="van Rossen-Uffink D."/>
            <person name="Oliveira J.V."/>
            <person name="Vesth T.C."/>
            <person name="Visser J."/>
            <person name="Yu J.-H."/>
            <person name="Zhou M."/>
            <person name="Andersen M.R."/>
            <person name="Archer D.B."/>
            <person name="Baker S.E."/>
            <person name="Benoit I."/>
            <person name="Brakhage A.A."/>
            <person name="Braus G.H."/>
            <person name="Fischer R."/>
            <person name="Frisvad J.C."/>
            <person name="Goldman G.H."/>
            <person name="Houbraken J."/>
            <person name="Oakley B."/>
            <person name="Pocsi I."/>
            <person name="Scazzocchio C."/>
            <person name="Seiboth B."/>
            <person name="vanKuyk P.A."/>
            <person name="Wortman J."/>
            <person name="Dyer P.S."/>
            <person name="Grigoriev I.V."/>
        </authorList>
    </citation>
    <scope>NUCLEOTIDE SEQUENCE [LARGE SCALE GENOMIC DNA]</scope>
    <source>
        <strain evidence="9">CBS 583.65</strain>
    </source>
</reference>
<dbReference type="GeneID" id="63724122"/>
<accession>A0A1L9PCP3</accession>
<dbReference type="InterPro" id="IPR017972">
    <property type="entry name" value="Cyt_P450_CS"/>
</dbReference>
<dbReference type="RefSeq" id="XP_040665034.1">
    <property type="nucleotide sequence ID" value="XM_040808611.1"/>
</dbReference>
<dbReference type="STRING" id="1036611.A0A1L9PCP3"/>
<proteinExistence type="inferred from homology"/>
<keyword evidence="5 6" id="KW-0408">Iron</keyword>
<dbReference type="PANTHER" id="PTHR24305:SF103">
    <property type="entry name" value="P450, PUTATIVE (EUROFUNG)-RELATED"/>
    <property type="match status" value="1"/>
</dbReference>
<keyword evidence="9" id="KW-1185">Reference proteome</keyword>
<comment type="similarity">
    <text evidence="2 7">Belongs to the cytochrome P450 family.</text>
</comment>
<keyword evidence="6 7" id="KW-0349">Heme</keyword>
<dbReference type="GO" id="GO:0020037">
    <property type="term" value="F:heme binding"/>
    <property type="evidence" value="ECO:0007669"/>
    <property type="project" value="InterPro"/>
</dbReference>
<dbReference type="PRINTS" id="PR00463">
    <property type="entry name" value="EP450I"/>
</dbReference>
<dbReference type="InterPro" id="IPR002401">
    <property type="entry name" value="Cyt_P450_E_grp-I"/>
</dbReference>
<protein>
    <recommendedName>
        <fullName evidence="10">Cytochrome P450</fullName>
    </recommendedName>
</protein>
<gene>
    <name evidence="8" type="ORF">ASPVEDRAFT_163104</name>
</gene>
<dbReference type="SUPFAM" id="SSF48264">
    <property type="entry name" value="Cytochrome P450"/>
    <property type="match status" value="1"/>
</dbReference>
<dbReference type="Gene3D" id="1.10.630.10">
    <property type="entry name" value="Cytochrome P450"/>
    <property type="match status" value="1"/>
</dbReference>
<comment type="cofactor">
    <cofactor evidence="1 6">
        <name>heme</name>
        <dbReference type="ChEBI" id="CHEBI:30413"/>
    </cofactor>
</comment>
<evidence type="ECO:0000256" key="1">
    <source>
        <dbReference type="ARBA" id="ARBA00001971"/>
    </source>
</evidence>
<evidence type="ECO:0000256" key="5">
    <source>
        <dbReference type="ARBA" id="ARBA00023004"/>
    </source>
</evidence>
<dbReference type="OrthoDB" id="1470350at2759"/>
<evidence type="ECO:0000256" key="3">
    <source>
        <dbReference type="ARBA" id="ARBA00022723"/>
    </source>
</evidence>
<evidence type="ECO:0000256" key="7">
    <source>
        <dbReference type="RuleBase" id="RU000461"/>
    </source>
</evidence>
<evidence type="ECO:0000313" key="8">
    <source>
        <dbReference type="EMBL" id="OJI99271.1"/>
    </source>
</evidence>
<dbReference type="AlphaFoldDB" id="A0A1L9PCP3"/>
<evidence type="ECO:0000256" key="6">
    <source>
        <dbReference type="PIRSR" id="PIRSR602401-1"/>
    </source>
</evidence>
<keyword evidence="3 6" id="KW-0479">Metal-binding</keyword>
<evidence type="ECO:0008006" key="10">
    <source>
        <dbReference type="Google" id="ProtNLM"/>
    </source>
</evidence>
<sequence length="457" mass="51516">MRFLHPLSKYPGPLLASLTNTFKAYYVYNAILHEKLLELHMQYGPVVRVGPNHLHLWDAEAIAPIYKGGRSMGKTEFYDAFTAFNPNLFGGTNEDIHSLRRRQLSHGFSQVSIQKLEPLIEGQMEILIDKLHALARSGEAFDFKNMLSLYVLDILGEVAFSKAFGVQERGEAEELHAINDHLLLAGVIGELPCQNLWKTLARISPVSWMRRLLKSRNNLKNVCAKCVKFKINNPSERPDLLKSLVEAVDPATGVAGSHSTSGTLTLLLWHLVQNPEMLAAVQKEIQTNLGPLGDHQICYPIQGLEASLQYTMACVRENFRLNPVFTMPLWRRVGYPGGINIGDHYIPQGTSACISNYVLHHNPAIWGADYDSYNPNRWLDETYNKEKGKYLIPFSVGHRMCIGRNLAMTNILKTLTTLLSQFDFQPVQKQSRVGVRSSGIGEMKGEFLCRVSLKRDR</sequence>
<dbReference type="Proteomes" id="UP000184073">
    <property type="component" value="Unassembled WGS sequence"/>
</dbReference>
<dbReference type="InterPro" id="IPR001128">
    <property type="entry name" value="Cyt_P450"/>
</dbReference>
<evidence type="ECO:0000313" key="9">
    <source>
        <dbReference type="Proteomes" id="UP000184073"/>
    </source>
</evidence>
<keyword evidence="4 7" id="KW-0560">Oxidoreductase</keyword>
<dbReference type="GO" id="GO:0005506">
    <property type="term" value="F:iron ion binding"/>
    <property type="evidence" value="ECO:0007669"/>
    <property type="project" value="InterPro"/>
</dbReference>
<dbReference type="InterPro" id="IPR050121">
    <property type="entry name" value="Cytochrome_P450_monoxygenase"/>
</dbReference>
<dbReference type="GO" id="GO:0044550">
    <property type="term" value="P:secondary metabolite biosynthetic process"/>
    <property type="evidence" value="ECO:0007669"/>
    <property type="project" value="UniProtKB-ARBA"/>
</dbReference>
<dbReference type="GO" id="GO:0004497">
    <property type="term" value="F:monooxygenase activity"/>
    <property type="evidence" value="ECO:0007669"/>
    <property type="project" value="UniProtKB-KW"/>
</dbReference>
<keyword evidence="7" id="KW-0503">Monooxygenase</keyword>
<dbReference type="PRINTS" id="PR00385">
    <property type="entry name" value="P450"/>
</dbReference>
<evidence type="ECO:0000256" key="4">
    <source>
        <dbReference type="ARBA" id="ARBA00023002"/>
    </source>
</evidence>
<dbReference type="PANTHER" id="PTHR24305">
    <property type="entry name" value="CYTOCHROME P450"/>
    <property type="match status" value="1"/>
</dbReference>
<evidence type="ECO:0000256" key="2">
    <source>
        <dbReference type="ARBA" id="ARBA00010617"/>
    </source>
</evidence>
<dbReference type="InterPro" id="IPR036396">
    <property type="entry name" value="Cyt_P450_sf"/>
</dbReference>
<organism evidence="8 9">
    <name type="scientific">Aspergillus versicolor CBS 583.65</name>
    <dbReference type="NCBI Taxonomy" id="1036611"/>
    <lineage>
        <taxon>Eukaryota</taxon>
        <taxon>Fungi</taxon>
        <taxon>Dikarya</taxon>
        <taxon>Ascomycota</taxon>
        <taxon>Pezizomycotina</taxon>
        <taxon>Eurotiomycetes</taxon>
        <taxon>Eurotiomycetidae</taxon>
        <taxon>Eurotiales</taxon>
        <taxon>Aspergillaceae</taxon>
        <taxon>Aspergillus</taxon>
        <taxon>Aspergillus subgen. Nidulantes</taxon>
    </lineage>
</organism>
<dbReference type="EMBL" id="KV878126">
    <property type="protein sequence ID" value="OJI99271.1"/>
    <property type="molecule type" value="Genomic_DNA"/>
</dbReference>
<dbReference type="Pfam" id="PF00067">
    <property type="entry name" value="p450"/>
    <property type="match status" value="1"/>
</dbReference>
<feature type="binding site" description="axial binding residue" evidence="6">
    <location>
        <position position="401"/>
    </location>
    <ligand>
        <name>heme</name>
        <dbReference type="ChEBI" id="CHEBI:30413"/>
    </ligand>
    <ligandPart>
        <name>Fe</name>
        <dbReference type="ChEBI" id="CHEBI:18248"/>
    </ligandPart>
</feature>